<dbReference type="NCBIfam" id="TIGR03623">
    <property type="entry name" value="probable DNA repair protein"/>
    <property type="match status" value="1"/>
</dbReference>
<dbReference type="RefSeq" id="WP_275594325.1">
    <property type="nucleotide sequence ID" value="NZ_CP102381.1"/>
</dbReference>
<organism evidence="2 3">
    <name type="scientific">Thiomicrorhabdus lithotrophica</name>
    <dbReference type="NCBI Taxonomy" id="2949997"/>
    <lineage>
        <taxon>Bacteria</taxon>
        <taxon>Pseudomonadati</taxon>
        <taxon>Pseudomonadota</taxon>
        <taxon>Gammaproteobacteria</taxon>
        <taxon>Thiotrichales</taxon>
        <taxon>Piscirickettsiaceae</taxon>
        <taxon>Thiomicrorhabdus</taxon>
    </lineage>
</organism>
<dbReference type="SUPFAM" id="SSF52980">
    <property type="entry name" value="Restriction endonuclease-like"/>
    <property type="match status" value="1"/>
</dbReference>
<dbReference type="Proteomes" id="UP001222275">
    <property type="component" value="Chromosome"/>
</dbReference>
<dbReference type="InterPro" id="IPR011335">
    <property type="entry name" value="Restrct_endonuc-II-like"/>
</dbReference>
<dbReference type="Gene3D" id="3.90.320.10">
    <property type="match status" value="1"/>
</dbReference>
<gene>
    <name evidence="2" type="ORF">NR989_08585</name>
</gene>
<evidence type="ECO:0000259" key="1">
    <source>
        <dbReference type="Pfam" id="PF12705"/>
    </source>
</evidence>
<dbReference type="InterPro" id="IPR011604">
    <property type="entry name" value="PDDEXK-like_dom_sf"/>
</dbReference>
<dbReference type="EMBL" id="CP102381">
    <property type="protein sequence ID" value="WEJ62068.1"/>
    <property type="molecule type" value="Genomic_DNA"/>
</dbReference>
<dbReference type="InterPro" id="IPR027417">
    <property type="entry name" value="P-loop_NTPase"/>
</dbReference>
<dbReference type="InterPro" id="IPR038726">
    <property type="entry name" value="PDDEXK_AddAB-type"/>
</dbReference>
<feature type="domain" description="PD-(D/E)XK endonuclease-like" evidence="1">
    <location>
        <begin position="649"/>
        <end position="900"/>
    </location>
</feature>
<dbReference type="SUPFAM" id="SSF52540">
    <property type="entry name" value="P-loop containing nucleoside triphosphate hydrolases"/>
    <property type="match status" value="1"/>
</dbReference>
<sequence>MQTIHITANSRLSAVIKEKALLSSGNRVIETPMVMTLGQWWQLWQTSALLSGELAADVLPKKVLNAFEAQWLWEQLLQDVLDKRLQADSNHSENEDAIQAESIALLNIHTTAKQLYQAWLLCAEWLPEDWQNDSIISDETRLFKEVLQLYLKRLETKDWQDDALLSKQRLAWLFNDGIGKKQLPERFCLHGFDDLSPNIKQWQTAVEALGCVVENDAKAVNENVQLPVNSLSCYGAQDLFDEVQQVANWAIQTLANQLENKPFEQVKIAIVAPNVAEYKAALSQCLDEQLYLNGLANLASQTVKNNPQAKLYNLSLGESLSDVPLIENAWQTLNLFFQPDKSTPYQSWSQWLISPYTLGDFSKRQQADAQFRRLQWANIHWPKLIETSGASSLPKPLAEAMQSWLRKSKEGNKSSVSLSEFIDQAWLLLETLGWPGNRTLQSEEFQQKTAFENALIEFSKLAEIGGKQSHSKWLGLLKRYLTELVHQPQSVGHQPIQIMGMLEAGGQAFDALWIMGLTNEAWPRMPSPNPFVPMHLQRKFHLPRSDASRELIYALQISQRLVNSAEKVVWSYPKQTGEATLLPSSILPTEFTQPENVKAYVAQPYQTLAESLFELRDSQNGLLWEEDFNGAEIPIGSQSPGGTGILQAQSQCPLMAYVDYRLGAKYGLQQVEDSLQNTNQGTLIHEVLEHFWQETKTQVALLTLTEEQQVERLKTHISSAFESLHDSLAKGILAVEQARVLELCLQWLELEKQRNSFSVLETEKAHLITLAGIDFKVIIDRVDQVEGQAVILDYKTGKASINRLHETPLAAPQLAVYLLAVTQDVGGIGYALLHSDDGVKISAIVEEEAVLYKNRSIQVFAKLAEKEGGDYFETTWTDFLDSLKQQVIELAEQIQQGQAQMVFNKLADIEYAEGRLALRVPEVLQQRKDYENLDFENLDSENLLSDFAGETE</sequence>
<dbReference type="InterPro" id="IPR019925">
    <property type="entry name" value="DNA_repair_protein_predicted"/>
</dbReference>
<name>A0ABY8CCF2_9GAMM</name>
<evidence type="ECO:0000313" key="2">
    <source>
        <dbReference type="EMBL" id="WEJ62068.1"/>
    </source>
</evidence>
<dbReference type="Pfam" id="PF12705">
    <property type="entry name" value="PDDEXK_1"/>
    <property type="match status" value="1"/>
</dbReference>
<protein>
    <submittedName>
        <fullName evidence="2">PD-(D/E)XK nuclease family protein</fullName>
    </submittedName>
</protein>
<evidence type="ECO:0000313" key="3">
    <source>
        <dbReference type="Proteomes" id="UP001222275"/>
    </source>
</evidence>
<reference evidence="2 3" key="1">
    <citation type="submission" date="2022-06" db="EMBL/GenBank/DDBJ databases">
        <title>Thiomicrohabdus sp. nov, an obligately chemolithoautotrophic, sulfur-oxidizing bacterium isolated from beach of Guanyin Mountain. Amoy.</title>
        <authorList>
            <person name="Zhu H."/>
        </authorList>
    </citation>
    <scope>NUCLEOTIDE SEQUENCE [LARGE SCALE GENOMIC DNA]</scope>
    <source>
        <strain evidence="2 3">XGS-01</strain>
    </source>
</reference>
<keyword evidence="3" id="KW-1185">Reference proteome</keyword>
<accession>A0ABY8CCF2</accession>
<proteinExistence type="predicted"/>